<dbReference type="InterPro" id="IPR038375">
    <property type="entry name" value="NDUFAF7_sf"/>
</dbReference>
<proteinExistence type="predicted"/>
<dbReference type="EMBL" id="BAABHV010000010">
    <property type="protein sequence ID" value="GAA5055523.1"/>
    <property type="molecule type" value="Genomic_DNA"/>
</dbReference>
<dbReference type="InterPro" id="IPR029063">
    <property type="entry name" value="SAM-dependent_MTases_sf"/>
</dbReference>
<evidence type="ECO:0000313" key="4">
    <source>
        <dbReference type="EMBL" id="GAA5055523.1"/>
    </source>
</evidence>
<comment type="caution">
    <text evidence="4">The sequence shown here is derived from an EMBL/GenBank/DDBJ whole genome shotgun (WGS) entry which is preliminary data.</text>
</comment>
<dbReference type="Gene3D" id="3.40.50.12710">
    <property type="match status" value="1"/>
</dbReference>
<dbReference type="GO" id="GO:0008168">
    <property type="term" value="F:methyltransferase activity"/>
    <property type="evidence" value="ECO:0007669"/>
    <property type="project" value="UniProtKB-KW"/>
</dbReference>
<evidence type="ECO:0000256" key="3">
    <source>
        <dbReference type="SAM" id="MobiDB-lite"/>
    </source>
</evidence>
<dbReference type="SUPFAM" id="SSF53335">
    <property type="entry name" value="S-adenosyl-L-methionine-dependent methyltransferases"/>
    <property type="match status" value="1"/>
</dbReference>
<dbReference type="GO" id="GO:0032259">
    <property type="term" value="P:methylation"/>
    <property type="evidence" value="ECO:0007669"/>
    <property type="project" value="UniProtKB-KW"/>
</dbReference>
<organism evidence="4 5">
    <name type="scientific">Erythrobacter westpacificensis</name>
    <dbReference type="NCBI Taxonomy" id="1055231"/>
    <lineage>
        <taxon>Bacteria</taxon>
        <taxon>Pseudomonadati</taxon>
        <taxon>Pseudomonadota</taxon>
        <taxon>Alphaproteobacteria</taxon>
        <taxon>Sphingomonadales</taxon>
        <taxon>Erythrobacteraceae</taxon>
        <taxon>Erythrobacter/Porphyrobacter group</taxon>
        <taxon>Erythrobacter</taxon>
    </lineage>
</organism>
<sequence>MVAHPRPAGERRQETGGGLLNDLRDEDARRDLGDTFRRLISATGPISLMHFMAESNMRYYAEKRVIGPGSGGGGSAGGDFITAPEISQMFGELVGLWLADMWVRAGRKEPVHYVELGPGRGTLARDAQRAMKHHGLTPKMHLVETSARMRDAQLASVPDAIQHRDLSTVPMEGTILLVANEFLDALPVRQLVKTVDGWREIMVGVDGLGKFVETPGRQPMDSAVPEARRDDPPGTVIETSPASATVMFEVAGRLARQGGAALFIDYGYTHGRSGSTLQALKDHRKIGVFDAPGDADITAHVDFAQMAQVARSREARVLGTVTQGEWLTRLGINQRAEALANVAPQHRDALMRARDRLVKPDQMGDLFKVMGLAGPDWPDGAGFAEG</sequence>
<dbReference type="InterPro" id="IPR003788">
    <property type="entry name" value="NDUFAF7"/>
</dbReference>
<dbReference type="Proteomes" id="UP001500518">
    <property type="component" value="Unassembled WGS sequence"/>
</dbReference>
<dbReference type="Pfam" id="PF02636">
    <property type="entry name" value="Methyltransf_28"/>
    <property type="match status" value="1"/>
</dbReference>
<reference evidence="5" key="1">
    <citation type="journal article" date="2019" name="Int. J. Syst. Evol. Microbiol.">
        <title>The Global Catalogue of Microorganisms (GCM) 10K type strain sequencing project: providing services to taxonomists for standard genome sequencing and annotation.</title>
        <authorList>
            <consortium name="The Broad Institute Genomics Platform"/>
            <consortium name="The Broad Institute Genome Sequencing Center for Infectious Disease"/>
            <person name="Wu L."/>
            <person name="Ma J."/>
        </authorList>
    </citation>
    <scope>NUCLEOTIDE SEQUENCE [LARGE SCALE GENOMIC DNA]</scope>
    <source>
        <strain evidence="5">JCM 18014</strain>
    </source>
</reference>
<dbReference type="PANTHER" id="PTHR12049">
    <property type="entry name" value="PROTEIN ARGININE METHYLTRANSFERASE NDUFAF7, MITOCHONDRIAL"/>
    <property type="match status" value="1"/>
</dbReference>
<evidence type="ECO:0000313" key="5">
    <source>
        <dbReference type="Proteomes" id="UP001500518"/>
    </source>
</evidence>
<evidence type="ECO:0000256" key="2">
    <source>
        <dbReference type="ARBA" id="ARBA00022679"/>
    </source>
</evidence>
<keyword evidence="5" id="KW-1185">Reference proteome</keyword>
<keyword evidence="1 4" id="KW-0489">Methyltransferase</keyword>
<protein>
    <submittedName>
        <fullName evidence="4">SAM-dependent methyltransferase</fullName>
    </submittedName>
</protein>
<feature type="region of interest" description="Disordered" evidence="3">
    <location>
        <begin position="1"/>
        <end position="22"/>
    </location>
</feature>
<accession>A0ABP9KBY4</accession>
<feature type="region of interest" description="Disordered" evidence="3">
    <location>
        <begin position="214"/>
        <end position="236"/>
    </location>
</feature>
<dbReference type="PANTHER" id="PTHR12049:SF7">
    <property type="entry name" value="PROTEIN ARGININE METHYLTRANSFERASE NDUFAF7, MITOCHONDRIAL"/>
    <property type="match status" value="1"/>
</dbReference>
<evidence type="ECO:0000256" key="1">
    <source>
        <dbReference type="ARBA" id="ARBA00022603"/>
    </source>
</evidence>
<keyword evidence="2" id="KW-0808">Transferase</keyword>
<name>A0ABP9KBY4_9SPHN</name>
<gene>
    <name evidence="4" type="ORF">GCM10023208_19480</name>
</gene>